<organism evidence="2 3">
    <name type="scientific">Trametes pubescens</name>
    <name type="common">White-rot fungus</name>
    <dbReference type="NCBI Taxonomy" id="154538"/>
    <lineage>
        <taxon>Eukaryota</taxon>
        <taxon>Fungi</taxon>
        <taxon>Dikarya</taxon>
        <taxon>Basidiomycota</taxon>
        <taxon>Agaricomycotina</taxon>
        <taxon>Agaricomycetes</taxon>
        <taxon>Polyporales</taxon>
        <taxon>Polyporaceae</taxon>
        <taxon>Trametes</taxon>
    </lineage>
</organism>
<protein>
    <submittedName>
        <fullName evidence="2">Uncharacterized protein</fullName>
    </submittedName>
</protein>
<feature type="region of interest" description="Disordered" evidence="1">
    <location>
        <begin position="1"/>
        <end position="323"/>
    </location>
</feature>
<reference evidence="2 3" key="1">
    <citation type="submission" date="2016-10" db="EMBL/GenBank/DDBJ databases">
        <title>Genome sequence of the basidiomycete white-rot fungus Trametes pubescens.</title>
        <authorList>
            <person name="Makela M.R."/>
            <person name="Granchi Z."/>
            <person name="Peng M."/>
            <person name="De Vries R.P."/>
            <person name="Grigoriev I."/>
            <person name="Riley R."/>
            <person name="Hilden K."/>
        </authorList>
    </citation>
    <scope>NUCLEOTIDE SEQUENCE [LARGE SCALE GENOMIC DNA]</scope>
    <source>
        <strain evidence="2 3">FBCC735</strain>
    </source>
</reference>
<feature type="compositionally biased region" description="Low complexity" evidence="1">
    <location>
        <begin position="499"/>
        <end position="515"/>
    </location>
</feature>
<dbReference type="PANTHER" id="PTHR35179:SF2">
    <property type="entry name" value="START DOMAIN-CONTAINING PROTEIN"/>
    <property type="match status" value="1"/>
</dbReference>
<feature type="compositionally biased region" description="Polar residues" evidence="1">
    <location>
        <begin position="47"/>
        <end position="62"/>
    </location>
</feature>
<gene>
    <name evidence="2" type="ORF">TRAPUB_11492</name>
</gene>
<dbReference type="OMA" id="MVVRWEV"/>
<feature type="compositionally biased region" description="Basic residues" evidence="1">
    <location>
        <begin position="28"/>
        <end position="43"/>
    </location>
</feature>
<feature type="region of interest" description="Disordered" evidence="1">
    <location>
        <begin position="605"/>
        <end position="635"/>
    </location>
</feature>
<evidence type="ECO:0000313" key="3">
    <source>
        <dbReference type="Proteomes" id="UP000184267"/>
    </source>
</evidence>
<accession>A0A1M2VWT1</accession>
<feature type="region of interest" description="Disordered" evidence="1">
    <location>
        <begin position="679"/>
        <end position="725"/>
    </location>
</feature>
<feature type="compositionally biased region" description="Gly residues" evidence="1">
    <location>
        <begin position="73"/>
        <end position="86"/>
    </location>
</feature>
<feature type="compositionally biased region" description="Basic and acidic residues" evidence="1">
    <location>
        <begin position="255"/>
        <end position="286"/>
    </location>
</feature>
<feature type="compositionally biased region" description="Polar residues" evidence="1">
    <location>
        <begin position="693"/>
        <end position="710"/>
    </location>
</feature>
<dbReference type="Proteomes" id="UP000184267">
    <property type="component" value="Unassembled WGS sequence"/>
</dbReference>
<evidence type="ECO:0000313" key="2">
    <source>
        <dbReference type="EMBL" id="OJT11970.1"/>
    </source>
</evidence>
<proteinExistence type="predicted"/>
<dbReference type="PANTHER" id="PTHR35179">
    <property type="entry name" value="PROTEIN CBG02620"/>
    <property type="match status" value="1"/>
</dbReference>
<dbReference type="EMBL" id="MNAD01000550">
    <property type="protein sequence ID" value="OJT11970.1"/>
    <property type="molecule type" value="Genomic_DNA"/>
</dbReference>
<feature type="compositionally biased region" description="Gly residues" evidence="1">
    <location>
        <begin position="95"/>
        <end position="112"/>
    </location>
</feature>
<dbReference type="AlphaFoldDB" id="A0A1M2VWT1"/>
<comment type="caution">
    <text evidence="2">The sequence shown here is derived from an EMBL/GenBank/DDBJ whole genome shotgun (WGS) entry which is preliminary data.</text>
</comment>
<feature type="compositionally biased region" description="Low complexity" evidence="1">
    <location>
        <begin position="605"/>
        <end position="629"/>
    </location>
</feature>
<dbReference type="STRING" id="154538.A0A1M2VWT1"/>
<sequence length="913" mass="97751">MPGTIATDNRPMTGDTSGDRGRGGGRGGRGRGGRGRGYWRGRAQRGNATTQAAEQNGAQQDLENGGHEHPRNNGGGGGNRGRGGALNGSTWATAGRGGGRGGHQGGRGGANGNFGHLPPPPGLPNRWAALEPAATPNDQSQGRRAFDEHGTPTTNGNGVQGWLNDDGGGNRGSSWFGRGRGTPSFRGRGFSNTPPPEETRARNWVEFQARGRGPSIPSGGGSRPDTPSDYRGRGRGGYDRGRGNWDGGRGGWDGGRGRGDHGRGRGGGDRGRGGWGRDRGNFERGRGRGQGRGRGGQDNTDGRWDAFNNTRNAPPVQEELPPPRDMMEGVLVPALEQLTPPAIELSDKPISLKDFKCVGSYTWLEGRDPVIAVPGAPRQWQDRPLPIQVRFDRGIRLLDENAYHMGAASSLVPLFRAVDTFAKVDNEDDAESTGQLAQVEEGAERIDWRDVDFITDRNNLRKFARWIRASRLDQTLPAAEANSDSLNTEAAGIDRPDNTESTTTGNDTSPTTTTTALPDAAWDTRQHFRIDLRLGGEKTVLMERWAVCVREHVAPPKGGCRDNFMREATANAPECETGAGHHRIVQYDLDGLKMVVRWEVDTSAPNLAVSPSSSSTNTSSSNCGSGSLPSVPPTPVDIDQLVPWGEVPTSGAAEWGLPEPVGSASVAIDELAKWDDSVGDDQAAAWGPPPVPTDTTSATCPIEQKSSNNTDFDDAYTTWETPDDDPAAAAAAWGITTPQPTETAASMWGPPPNDSDDGASRDTGVPAGGTPKPPQELKVIRAGTLLPQSAVAELATRSAQYVDRTSDEDTFLQMFLTQTPLNLVAVHTRGSFDRVVRQELDAPEFAKFNEDTDMMHTVQQLVALLRQVQSLVKTHGNGAKLSLVCEKGTLALYSHVEEEEDRLLASELIRFEV</sequence>
<feature type="compositionally biased region" description="Gly residues" evidence="1">
    <location>
        <begin position="244"/>
        <end position="254"/>
    </location>
</feature>
<keyword evidence="3" id="KW-1185">Reference proteome</keyword>
<feature type="region of interest" description="Disordered" evidence="1">
    <location>
        <begin position="480"/>
        <end position="516"/>
    </location>
</feature>
<dbReference type="OrthoDB" id="420564at2759"/>
<feature type="region of interest" description="Disordered" evidence="1">
    <location>
        <begin position="740"/>
        <end position="776"/>
    </location>
</feature>
<feature type="compositionally biased region" description="Basic and acidic residues" evidence="1">
    <location>
        <begin position="226"/>
        <end position="243"/>
    </location>
</feature>
<name>A0A1M2VWT1_TRAPU</name>
<evidence type="ECO:0000256" key="1">
    <source>
        <dbReference type="SAM" id="MobiDB-lite"/>
    </source>
</evidence>